<reference evidence="1" key="2">
    <citation type="journal article" date="2019" name="Genome Biol. Evol.">
        <title>Day and night: Metabolic profiles and evolutionary relationships of six axenic non-marine cyanobacteria.</title>
        <authorList>
            <person name="Will S.E."/>
            <person name="Henke P."/>
            <person name="Boedeker C."/>
            <person name="Huang S."/>
            <person name="Brinkmann H."/>
            <person name="Rohde M."/>
            <person name="Jarek M."/>
            <person name="Friedl T."/>
            <person name="Seufert S."/>
            <person name="Schumacher M."/>
            <person name="Overmann J."/>
            <person name="Neumann-Schaal M."/>
            <person name="Petersen J."/>
        </authorList>
    </citation>
    <scope>NUCLEOTIDE SEQUENCE [LARGE SCALE GENOMIC DNA]</scope>
    <source>
        <strain evidence="1">PCC 7102</strain>
    </source>
</reference>
<dbReference type="SUPFAM" id="SSF63829">
    <property type="entry name" value="Calcium-dependent phosphotriesterase"/>
    <property type="match status" value="1"/>
</dbReference>
<dbReference type="InterPro" id="IPR011042">
    <property type="entry name" value="6-blade_b-propeller_TolB-like"/>
</dbReference>
<reference evidence="1" key="1">
    <citation type="submission" date="2018-12" db="EMBL/GenBank/DDBJ databases">
        <authorList>
            <person name="Will S."/>
            <person name="Neumann-Schaal M."/>
            <person name="Henke P."/>
        </authorList>
    </citation>
    <scope>NUCLEOTIDE SEQUENCE</scope>
    <source>
        <strain evidence="1">PCC 7102</strain>
    </source>
</reference>
<evidence type="ECO:0000313" key="1">
    <source>
        <dbReference type="EMBL" id="RUS97416.1"/>
    </source>
</evidence>
<organism evidence="1 2">
    <name type="scientific">Dulcicalothrix desertica PCC 7102</name>
    <dbReference type="NCBI Taxonomy" id="232991"/>
    <lineage>
        <taxon>Bacteria</taxon>
        <taxon>Bacillati</taxon>
        <taxon>Cyanobacteriota</taxon>
        <taxon>Cyanophyceae</taxon>
        <taxon>Nostocales</taxon>
        <taxon>Calotrichaceae</taxon>
        <taxon>Dulcicalothrix</taxon>
    </lineage>
</organism>
<dbReference type="EMBL" id="RSCL01000033">
    <property type="protein sequence ID" value="RUS97416.1"/>
    <property type="molecule type" value="Genomic_DNA"/>
</dbReference>
<sequence>MALAPDESYVLVADQYRYRIKRYWLKGASSGKEDIFADNLPGFVHNIYIDDKNTLWAAFNSPRADIIPHNNPWLKAQLAFATCKFTGARCSTR</sequence>
<comment type="caution">
    <text evidence="1">The sequence shown here is derived from an EMBL/GenBank/DDBJ whole genome shotgun (WGS) entry which is preliminary data.</text>
</comment>
<dbReference type="PANTHER" id="PTHR10426:SF88">
    <property type="entry name" value="ADIPOCYTE PLASMA MEMBRANE-ASSOCIATED PROTEIN HEMOMUCIN-RELATED"/>
    <property type="match status" value="1"/>
</dbReference>
<name>A0A3S1AQK4_9CYAN</name>
<gene>
    <name evidence="1" type="ORF">DSM106972_085190</name>
</gene>
<evidence type="ECO:0008006" key="3">
    <source>
        <dbReference type="Google" id="ProtNLM"/>
    </source>
</evidence>
<accession>A0A3S1AQK4</accession>
<dbReference type="AlphaFoldDB" id="A0A3S1AQK4"/>
<evidence type="ECO:0000313" key="2">
    <source>
        <dbReference type="Proteomes" id="UP000271624"/>
    </source>
</evidence>
<keyword evidence="2" id="KW-1185">Reference proteome</keyword>
<dbReference type="GO" id="GO:0016787">
    <property type="term" value="F:hydrolase activity"/>
    <property type="evidence" value="ECO:0007669"/>
    <property type="project" value="TreeGrafter"/>
</dbReference>
<dbReference type="GO" id="GO:0012505">
    <property type="term" value="C:endomembrane system"/>
    <property type="evidence" value="ECO:0007669"/>
    <property type="project" value="TreeGrafter"/>
</dbReference>
<protein>
    <recommendedName>
        <fullName evidence="3">Glucose/Sorbosone dehydrogenase domain-containing protein</fullName>
    </recommendedName>
</protein>
<proteinExistence type="predicted"/>
<dbReference type="PANTHER" id="PTHR10426">
    <property type="entry name" value="STRICTOSIDINE SYNTHASE-RELATED"/>
    <property type="match status" value="1"/>
</dbReference>
<dbReference type="Gene3D" id="2.120.10.30">
    <property type="entry name" value="TolB, C-terminal domain"/>
    <property type="match status" value="1"/>
</dbReference>
<dbReference type="Proteomes" id="UP000271624">
    <property type="component" value="Unassembled WGS sequence"/>
</dbReference>